<evidence type="ECO:0000313" key="5">
    <source>
        <dbReference type="EMBL" id="EIC23436.1"/>
    </source>
</evidence>
<dbReference type="AlphaFoldDB" id="H8YYB0"/>
<dbReference type="HOGENOM" id="CLU_029499_5_0_6"/>
<protein>
    <submittedName>
        <fullName evidence="5">Putative sugar nucleotidyltransferase</fullName>
    </submittedName>
</protein>
<evidence type="ECO:0000256" key="1">
    <source>
        <dbReference type="ARBA" id="ARBA00022679"/>
    </source>
</evidence>
<dbReference type="STRING" id="631362.Thi970DRAFT_01101"/>
<dbReference type="OrthoDB" id="9788272at2"/>
<gene>
    <name evidence="5" type="ORF">Thi970DRAFT_01101</name>
</gene>
<dbReference type="Pfam" id="PF12804">
    <property type="entry name" value="NTP_transf_3"/>
    <property type="match status" value="1"/>
</dbReference>
<dbReference type="InterPro" id="IPR025877">
    <property type="entry name" value="MobA-like_NTP_Trfase"/>
</dbReference>
<organism evidence="5 6">
    <name type="scientific">Thiorhodovibrio frisius</name>
    <dbReference type="NCBI Taxonomy" id="631362"/>
    <lineage>
        <taxon>Bacteria</taxon>
        <taxon>Pseudomonadati</taxon>
        <taxon>Pseudomonadota</taxon>
        <taxon>Gammaproteobacteria</taxon>
        <taxon>Chromatiales</taxon>
        <taxon>Chromatiaceae</taxon>
        <taxon>Thiorhodovibrio</taxon>
    </lineage>
</organism>
<dbReference type="InterPro" id="IPR050065">
    <property type="entry name" value="GlmU-like"/>
</dbReference>
<dbReference type="SUPFAM" id="SSF53448">
    <property type="entry name" value="Nucleotide-diphospho-sugar transferases"/>
    <property type="match status" value="1"/>
</dbReference>
<evidence type="ECO:0000256" key="3">
    <source>
        <dbReference type="ARBA" id="ARBA00022842"/>
    </source>
</evidence>
<feature type="domain" description="MobA-like NTP transferase" evidence="4">
    <location>
        <begin position="3"/>
        <end position="128"/>
    </location>
</feature>
<dbReference type="Proteomes" id="UP000002964">
    <property type="component" value="Unassembled WGS sequence"/>
</dbReference>
<keyword evidence="6" id="KW-1185">Reference proteome</keyword>
<dbReference type="PANTHER" id="PTHR43584:SF5">
    <property type="entry name" value="PROTEIN LICC"/>
    <property type="match status" value="1"/>
</dbReference>
<dbReference type="PANTHER" id="PTHR43584">
    <property type="entry name" value="NUCLEOTIDYL TRANSFERASE"/>
    <property type="match status" value="1"/>
</dbReference>
<dbReference type="GO" id="GO:0016779">
    <property type="term" value="F:nucleotidyltransferase activity"/>
    <property type="evidence" value="ECO:0007669"/>
    <property type="project" value="UniProtKB-KW"/>
</dbReference>
<evidence type="ECO:0000259" key="4">
    <source>
        <dbReference type="Pfam" id="PF12804"/>
    </source>
</evidence>
<dbReference type="CDD" id="cd02523">
    <property type="entry name" value="PC_cytidylyltransferase"/>
    <property type="match status" value="1"/>
</dbReference>
<dbReference type="Gene3D" id="3.90.550.10">
    <property type="entry name" value="Spore Coat Polysaccharide Biosynthesis Protein SpsA, Chain A"/>
    <property type="match status" value="1"/>
</dbReference>
<dbReference type="RefSeq" id="WP_009147520.1">
    <property type="nucleotide sequence ID" value="NZ_CP121471.1"/>
</dbReference>
<keyword evidence="2" id="KW-0548">Nucleotidyltransferase</keyword>
<name>H8YYB0_9GAMM</name>
<proteinExistence type="predicted"/>
<dbReference type="InterPro" id="IPR029044">
    <property type="entry name" value="Nucleotide-diphossugar_trans"/>
</dbReference>
<evidence type="ECO:0000256" key="2">
    <source>
        <dbReference type="ARBA" id="ARBA00022695"/>
    </source>
</evidence>
<evidence type="ECO:0000313" key="6">
    <source>
        <dbReference type="Proteomes" id="UP000002964"/>
    </source>
</evidence>
<accession>H8YYB0</accession>
<reference evidence="6" key="1">
    <citation type="submission" date="2011-06" db="EMBL/GenBank/DDBJ databases">
        <authorList>
            <consortium name="US DOE Joint Genome Institute (JGI-PGF)"/>
            <person name="Lucas S."/>
            <person name="Han J."/>
            <person name="Lapidus A."/>
            <person name="Cheng J.-F."/>
            <person name="Goodwin L."/>
            <person name="Pitluck S."/>
            <person name="Peters L."/>
            <person name="Land M.L."/>
            <person name="Hauser L."/>
            <person name="Vogl K."/>
            <person name="Liu Z."/>
            <person name="Overmann J."/>
            <person name="Frigaard N.-U."/>
            <person name="Bryant D.A."/>
            <person name="Woyke T.J."/>
        </authorList>
    </citation>
    <scope>NUCLEOTIDE SEQUENCE [LARGE SCALE GENOMIC DNA]</scope>
    <source>
        <strain evidence="6">970</strain>
    </source>
</reference>
<keyword evidence="3" id="KW-0460">Magnesium</keyword>
<dbReference type="eggNOG" id="COG1213">
    <property type="taxonomic scope" value="Bacteria"/>
</dbReference>
<dbReference type="EMBL" id="JH603168">
    <property type="protein sequence ID" value="EIC23436.1"/>
    <property type="molecule type" value="Genomic_DNA"/>
</dbReference>
<reference evidence="5 6" key="2">
    <citation type="submission" date="2011-11" db="EMBL/GenBank/DDBJ databases">
        <authorList>
            <consortium name="US DOE Joint Genome Institute"/>
            <person name="Lucas S."/>
            <person name="Han J."/>
            <person name="Lapidus A."/>
            <person name="Cheng J.-F."/>
            <person name="Goodwin L."/>
            <person name="Pitluck S."/>
            <person name="Peters L."/>
            <person name="Ovchinnikova G."/>
            <person name="Zhang X."/>
            <person name="Detter J.C."/>
            <person name="Han C."/>
            <person name="Tapia R."/>
            <person name="Land M."/>
            <person name="Hauser L."/>
            <person name="Kyrpides N."/>
            <person name="Ivanova N."/>
            <person name="Pagani I."/>
            <person name="Vogl K."/>
            <person name="Liu Z."/>
            <person name="Overmann J."/>
            <person name="Frigaard N.-U."/>
            <person name="Bryant D."/>
            <person name="Woyke T."/>
        </authorList>
    </citation>
    <scope>NUCLEOTIDE SEQUENCE [LARGE SCALE GENOMIC DNA]</scope>
    <source>
        <strain evidence="5 6">970</strain>
    </source>
</reference>
<keyword evidence="1 5" id="KW-0808">Transferase</keyword>
<sequence>MKALLMAAGVGNRISRHLHGQPKCCVEVGGTPLIRYTFDLLARKGIRDIALVTGYQERHILQALEGMAFRRYFNPFFRVTNSIASVWMAREFLASETDLVIMNADVFVEDSVVDTLLTEQRSPVVIADSSRIQDADYRLSWSDGLLRRYGKELTDEETTGEYVGICTLNRRYVGVFKQMMIEWINQEDYNCWWEDVIYRTVESGAKVHIQDIAGQFWAEVDYIEDYQRITDFVAGNGTVSAPPHSC</sequence>